<gene>
    <name evidence="3" type="ORF">E2C01_003501</name>
</gene>
<evidence type="ECO:0000256" key="1">
    <source>
        <dbReference type="SAM" id="MobiDB-lite"/>
    </source>
</evidence>
<keyword evidence="2" id="KW-0812">Transmembrane</keyword>
<evidence type="ECO:0000313" key="3">
    <source>
        <dbReference type="EMBL" id="MPC10857.1"/>
    </source>
</evidence>
<comment type="caution">
    <text evidence="3">The sequence shown here is derived from an EMBL/GenBank/DDBJ whole genome shotgun (WGS) entry which is preliminary data.</text>
</comment>
<name>A0A5B7CMH1_PORTR</name>
<feature type="region of interest" description="Disordered" evidence="1">
    <location>
        <begin position="65"/>
        <end position="111"/>
    </location>
</feature>
<protein>
    <submittedName>
        <fullName evidence="3">Uncharacterized protein</fullName>
    </submittedName>
</protein>
<feature type="transmembrane region" description="Helical" evidence="2">
    <location>
        <begin position="131"/>
        <end position="150"/>
    </location>
</feature>
<keyword evidence="2" id="KW-0472">Membrane</keyword>
<dbReference type="AlphaFoldDB" id="A0A5B7CMH1"/>
<keyword evidence="2" id="KW-1133">Transmembrane helix</keyword>
<keyword evidence="4" id="KW-1185">Reference proteome</keyword>
<feature type="compositionally biased region" description="Pro residues" evidence="1">
    <location>
        <begin position="71"/>
        <end position="86"/>
    </location>
</feature>
<feature type="compositionally biased region" description="Low complexity" evidence="1">
    <location>
        <begin position="102"/>
        <end position="111"/>
    </location>
</feature>
<accession>A0A5B7CMH1</accession>
<proteinExistence type="predicted"/>
<organism evidence="3 4">
    <name type="scientific">Portunus trituberculatus</name>
    <name type="common">Swimming crab</name>
    <name type="synonym">Neptunus trituberculatus</name>
    <dbReference type="NCBI Taxonomy" id="210409"/>
    <lineage>
        <taxon>Eukaryota</taxon>
        <taxon>Metazoa</taxon>
        <taxon>Ecdysozoa</taxon>
        <taxon>Arthropoda</taxon>
        <taxon>Crustacea</taxon>
        <taxon>Multicrustacea</taxon>
        <taxon>Malacostraca</taxon>
        <taxon>Eumalacostraca</taxon>
        <taxon>Eucarida</taxon>
        <taxon>Decapoda</taxon>
        <taxon>Pleocyemata</taxon>
        <taxon>Brachyura</taxon>
        <taxon>Eubrachyura</taxon>
        <taxon>Portunoidea</taxon>
        <taxon>Portunidae</taxon>
        <taxon>Portuninae</taxon>
        <taxon>Portunus</taxon>
    </lineage>
</organism>
<reference evidence="3 4" key="1">
    <citation type="submission" date="2019-05" db="EMBL/GenBank/DDBJ databases">
        <title>Another draft genome of Portunus trituberculatus and its Hox gene families provides insights of decapod evolution.</title>
        <authorList>
            <person name="Jeong J.-H."/>
            <person name="Song I."/>
            <person name="Kim S."/>
            <person name="Choi T."/>
            <person name="Kim D."/>
            <person name="Ryu S."/>
            <person name="Kim W."/>
        </authorList>
    </citation>
    <scope>NUCLEOTIDE SEQUENCE [LARGE SCALE GENOMIC DNA]</scope>
    <source>
        <tissue evidence="3">Muscle</tissue>
    </source>
</reference>
<evidence type="ECO:0000256" key="2">
    <source>
        <dbReference type="SAM" id="Phobius"/>
    </source>
</evidence>
<evidence type="ECO:0000313" key="4">
    <source>
        <dbReference type="Proteomes" id="UP000324222"/>
    </source>
</evidence>
<dbReference type="Proteomes" id="UP000324222">
    <property type="component" value="Unassembled WGS sequence"/>
</dbReference>
<dbReference type="EMBL" id="VSRR010000133">
    <property type="protein sequence ID" value="MPC10857.1"/>
    <property type="molecule type" value="Genomic_DNA"/>
</dbReference>
<sequence length="162" mass="17516">MGGRARGGFQDRGVMAGWKGTHGKVPVFCCAGAWWRRCGRCVALSGGGRCQELAGTRLSLKRLSLCRHPDPPPAPSPPPPFHPASVPPNSSTSHPVEHRQETPPTSTCSSSSSSLTLFFLLLTISRLVSPLLSPITFIITVSLTLLFTIARRDKNVSRFRIV</sequence>